<dbReference type="AlphaFoldDB" id="A0A1R1PRD5"/>
<evidence type="ECO:0000313" key="1">
    <source>
        <dbReference type="EMBL" id="OMH83501.1"/>
    </source>
</evidence>
<proteinExistence type="predicted"/>
<gene>
    <name evidence="1" type="ORF">AX774_g2972</name>
</gene>
<accession>A0A1R1PRD5</accession>
<comment type="caution">
    <text evidence="1">The sequence shown here is derived from an EMBL/GenBank/DDBJ whole genome shotgun (WGS) entry which is preliminary data.</text>
</comment>
<dbReference type="EMBL" id="LSSK01000389">
    <property type="protein sequence ID" value="OMH83501.1"/>
    <property type="molecule type" value="Genomic_DNA"/>
</dbReference>
<feature type="non-terminal residue" evidence="1">
    <location>
        <position position="41"/>
    </location>
</feature>
<protein>
    <submittedName>
        <fullName evidence="1">Uncharacterized protein</fullName>
    </submittedName>
</protein>
<evidence type="ECO:0000313" key="2">
    <source>
        <dbReference type="Proteomes" id="UP000188320"/>
    </source>
</evidence>
<name>A0A1R1PRD5_ZANCU</name>
<dbReference type="Proteomes" id="UP000188320">
    <property type="component" value="Unassembled WGS sequence"/>
</dbReference>
<reference evidence="2" key="1">
    <citation type="submission" date="2017-01" db="EMBL/GenBank/DDBJ databases">
        <authorList>
            <person name="Wang Y."/>
            <person name="White M."/>
            <person name="Kvist S."/>
            <person name="Moncalvo J.-M."/>
        </authorList>
    </citation>
    <scope>NUCLEOTIDE SEQUENCE [LARGE SCALE GENOMIC DNA]</scope>
    <source>
        <strain evidence="2">COL-18-3</strain>
    </source>
</reference>
<keyword evidence="2" id="KW-1185">Reference proteome</keyword>
<sequence length="41" mass="4133">MVGESTEQSNSGVIRILGSNSAANIACSTSTAPYPPPIPLT</sequence>
<organism evidence="1 2">
    <name type="scientific">Zancudomyces culisetae</name>
    <name type="common">Gut fungus</name>
    <name type="synonym">Smittium culisetae</name>
    <dbReference type="NCBI Taxonomy" id="1213189"/>
    <lineage>
        <taxon>Eukaryota</taxon>
        <taxon>Fungi</taxon>
        <taxon>Fungi incertae sedis</taxon>
        <taxon>Zoopagomycota</taxon>
        <taxon>Kickxellomycotina</taxon>
        <taxon>Harpellomycetes</taxon>
        <taxon>Harpellales</taxon>
        <taxon>Legeriomycetaceae</taxon>
        <taxon>Zancudomyces</taxon>
    </lineage>
</organism>